<comment type="similarity">
    <text evidence="2">Belongs to the EfeM/EfeO family.</text>
</comment>
<dbReference type="InterPro" id="IPR038352">
    <property type="entry name" value="Imelysin_sf"/>
</dbReference>
<reference evidence="6 7" key="1">
    <citation type="submission" date="2024-09" db="EMBL/GenBank/DDBJ databases">
        <authorList>
            <person name="Sun Q."/>
            <person name="Mori K."/>
        </authorList>
    </citation>
    <scope>NUCLEOTIDE SEQUENCE [LARGE SCALE GENOMIC DNA]</scope>
    <source>
        <strain evidence="6 7">TBRC 1432</strain>
    </source>
</reference>
<dbReference type="Gene3D" id="1.20.1420.20">
    <property type="entry name" value="M75 peptidase, HXXE motif"/>
    <property type="match status" value="1"/>
</dbReference>
<evidence type="ECO:0000313" key="6">
    <source>
        <dbReference type="EMBL" id="MFC0540804.1"/>
    </source>
</evidence>
<dbReference type="EMBL" id="JBHLUD010000001">
    <property type="protein sequence ID" value="MFC0540804.1"/>
    <property type="molecule type" value="Genomic_DNA"/>
</dbReference>
<feature type="transmembrane region" description="Helical" evidence="4">
    <location>
        <begin position="12"/>
        <end position="31"/>
    </location>
</feature>
<dbReference type="PANTHER" id="PTHR39192">
    <property type="entry name" value="IRON UPTAKE SYSTEM COMPONENT EFEO"/>
    <property type="match status" value="1"/>
</dbReference>
<name>A0ABV6MKI0_9PSEU</name>
<proteinExistence type="inferred from homology"/>
<keyword evidence="6" id="KW-0449">Lipoprotein</keyword>
<keyword evidence="3" id="KW-0732">Signal</keyword>
<comment type="subcellular location">
    <subcellularLocation>
        <location evidence="1">Cell envelope</location>
    </subcellularLocation>
</comment>
<sequence length="380" mass="40045">MTRSDPVPTLRPLPTAIAVIGVGAVVAVAVWRPWESTADAAGAPPQITVSRSQCGQGWTGPKTGRQTFTLHNTGDAAAEVDLVEVASNKVYAEVEGLGPNTSAPMDVQLGAGQFAFRCLIEDTDPITGPVTQLQGDAKGGPAVVPVTKNDLLPLVKQYEAAVATGVADLAAKTDKLRDDVDAGNLDAARADWLPAHLAYNSLGAAYDAFGDFSDKIDGSDAGFHPLEKGLWHNASAADLKPVADQLATDVHGLQNELPNDQVDPNDLGLRAHEIMENALQFELTGENDQGSGTTLNTALANLDGTAKVLAILDPVLKPRYPDLPAVQKWSDRTRALLTAHLNTPVGQLDRTTRQQLNGAVGELLEKLAPVAAICEVRRSS</sequence>
<evidence type="ECO:0000256" key="3">
    <source>
        <dbReference type="ARBA" id="ARBA00022729"/>
    </source>
</evidence>
<accession>A0ABV6MKI0</accession>
<keyword evidence="7" id="KW-1185">Reference proteome</keyword>
<gene>
    <name evidence="6" type="ORF">ACFFH7_04900</name>
</gene>
<comment type="caution">
    <text evidence="6">The sequence shown here is derived from an EMBL/GenBank/DDBJ whole genome shotgun (WGS) entry which is preliminary data.</text>
</comment>
<dbReference type="Proteomes" id="UP001589810">
    <property type="component" value="Unassembled WGS sequence"/>
</dbReference>
<evidence type="ECO:0000313" key="7">
    <source>
        <dbReference type="Proteomes" id="UP001589810"/>
    </source>
</evidence>
<evidence type="ECO:0000256" key="1">
    <source>
        <dbReference type="ARBA" id="ARBA00004196"/>
    </source>
</evidence>
<dbReference type="CDD" id="cd14656">
    <property type="entry name" value="Imelysin-like_EfeO"/>
    <property type="match status" value="1"/>
</dbReference>
<evidence type="ECO:0000256" key="2">
    <source>
        <dbReference type="ARBA" id="ARBA00005989"/>
    </source>
</evidence>
<dbReference type="Pfam" id="PF09375">
    <property type="entry name" value="Peptidase_M75"/>
    <property type="match status" value="2"/>
</dbReference>
<keyword evidence="4" id="KW-0472">Membrane</keyword>
<dbReference type="InterPro" id="IPR034981">
    <property type="entry name" value="Imelysin-like_EfeO/Algp7"/>
</dbReference>
<dbReference type="InterPro" id="IPR018976">
    <property type="entry name" value="Imelysin-like"/>
</dbReference>
<feature type="domain" description="Imelysin-like" evidence="5">
    <location>
        <begin position="155"/>
        <end position="202"/>
    </location>
</feature>
<protein>
    <submittedName>
        <fullName evidence="6">EfeM/EfeO family lipoprotein</fullName>
    </submittedName>
</protein>
<organism evidence="6 7">
    <name type="scientific">Kutzneria chonburiensis</name>
    <dbReference type="NCBI Taxonomy" id="1483604"/>
    <lineage>
        <taxon>Bacteria</taxon>
        <taxon>Bacillati</taxon>
        <taxon>Actinomycetota</taxon>
        <taxon>Actinomycetes</taxon>
        <taxon>Pseudonocardiales</taxon>
        <taxon>Pseudonocardiaceae</taxon>
        <taxon>Kutzneria</taxon>
    </lineage>
</organism>
<feature type="domain" description="Imelysin-like" evidence="5">
    <location>
        <begin position="222"/>
        <end position="339"/>
    </location>
</feature>
<dbReference type="InterPro" id="IPR050894">
    <property type="entry name" value="EfeM/EfeO_iron_uptake"/>
</dbReference>
<dbReference type="RefSeq" id="WP_273939649.1">
    <property type="nucleotide sequence ID" value="NZ_CP097263.1"/>
</dbReference>
<keyword evidence="4" id="KW-0812">Transmembrane</keyword>
<evidence type="ECO:0000256" key="4">
    <source>
        <dbReference type="SAM" id="Phobius"/>
    </source>
</evidence>
<evidence type="ECO:0000259" key="5">
    <source>
        <dbReference type="Pfam" id="PF09375"/>
    </source>
</evidence>
<keyword evidence="4" id="KW-1133">Transmembrane helix</keyword>
<dbReference type="PANTHER" id="PTHR39192:SF1">
    <property type="entry name" value="IRON UPTAKE SYSTEM COMPONENT EFEO"/>
    <property type="match status" value="1"/>
</dbReference>